<evidence type="ECO:0000256" key="14">
    <source>
        <dbReference type="SAM" id="Phobius"/>
    </source>
</evidence>
<feature type="compositionally biased region" description="Basic and acidic residues" evidence="13">
    <location>
        <begin position="157"/>
        <end position="167"/>
    </location>
</feature>
<keyword evidence="3" id="KW-0109">Calcium transport</keyword>
<dbReference type="InterPro" id="IPR027359">
    <property type="entry name" value="Volt_channel_dom_sf"/>
</dbReference>
<evidence type="ECO:0000256" key="4">
    <source>
        <dbReference type="ARBA" id="ARBA00022673"/>
    </source>
</evidence>
<evidence type="ECO:0000256" key="10">
    <source>
        <dbReference type="ARBA" id="ARBA00023136"/>
    </source>
</evidence>
<evidence type="ECO:0000313" key="16">
    <source>
        <dbReference type="EMBL" id="ETO07379.1"/>
    </source>
</evidence>
<feature type="domain" description="Ion transport" evidence="15">
    <location>
        <begin position="91"/>
        <end position="337"/>
    </location>
</feature>
<feature type="transmembrane region" description="Helical" evidence="14">
    <location>
        <begin position="245"/>
        <end position="272"/>
    </location>
</feature>
<keyword evidence="2" id="KW-0813">Transport</keyword>
<feature type="transmembrane region" description="Helical" evidence="14">
    <location>
        <begin position="91"/>
        <end position="109"/>
    </location>
</feature>
<keyword evidence="7" id="KW-0851">Voltage-gated channel</keyword>
<evidence type="ECO:0000256" key="3">
    <source>
        <dbReference type="ARBA" id="ARBA00022568"/>
    </source>
</evidence>
<feature type="transmembrane region" description="Helical" evidence="14">
    <location>
        <begin position="130"/>
        <end position="149"/>
    </location>
</feature>
<evidence type="ECO:0000256" key="9">
    <source>
        <dbReference type="ARBA" id="ARBA00023065"/>
    </source>
</evidence>
<dbReference type="Pfam" id="PF00520">
    <property type="entry name" value="Ion_trans"/>
    <property type="match status" value="1"/>
</dbReference>
<dbReference type="Proteomes" id="UP000023152">
    <property type="component" value="Unassembled WGS sequence"/>
</dbReference>
<dbReference type="InterPro" id="IPR005821">
    <property type="entry name" value="Ion_trans_dom"/>
</dbReference>
<keyword evidence="5 14" id="KW-0812">Transmembrane</keyword>
<evidence type="ECO:0000259" key="15">
    <source>
        <dbReference type="Pfam" id="PF00520"/>
    </source>
</evidence>
<evidence type="ECO:0000256" key="5">
    <source>
        <dbReference type="ARBA" id="ARBA00022692"/>
    </source>
</evidence>
<organism evidence="16 17">
    <name type="scientific">Reticulomyxa filosa</name>
    <dbReference type="NCBI Taxonomy" id="46433"/>
    <lineage>
        <taxon>Eukaryota</taxon>
        <taxon>Sar</taxon>
        <taxon>Rhizaria</taxon>
        <taxon>Retaria</taxon>
        <taxon>Foraminifera</taxon>
        <taxon>Monothalamids</taxon>
        <taxon>Reticulomyxidae</taxon>
        <taxon>Reticulomyxa</taxon>
    </lineage>
</organism>
<evidence type="ECO:0000256" key="6">
    <source>
        <dbReference type="ARBA" id="ARBA00022837"/>
    </source>
</evidence>
<feature type="region of interest" description="Disordered" evidence="13">
    <location>
        <begin position="157"/>
        <end position="186"/>
    </location>
</feature>
<dbReference type="GO" id="GO:0005891">
    <property type="term" value="C:voltage-gated calcium channel complex"/>
    <property type="evidence" value="ECO:0007669"/>
    <property type="project" value="TreeGrafter"/>
</dbReference>
<dbReference type="EMBL" id="ASPP01026209">
    <property type="protein sequence ID" value="ETO07379.1"/>
    <property type="molecule type" value="Genomic_DNA"/>
</dbReference>
<dbReference type="InterPro" id="IPR050599">
    <property type="entry name" value="VDCC_alpha-1_subunit"/>
</dbReference>
<gene>
    <name evidence="16" type="ORF">RFI_30014</name>
</gene>
<dbReference type="OMA" id="YCINETS"/>
<feature type="compositionally biased region" description="Low complexity" evidence="13">
    <location>
        <begin position="169"/>
        <end position="186"/>
    </location>
</feature>
<evidence type="ECO:0000256" key="1">
    <source>
        <dbReference type="ARBA" id="ARBA00004141"/>
    </source>
</evidence>
<reference evidence="16 17" key="1">
    <citation type="journal article" date="2013" name="Curr. Biol.">
        <title>The Genome of the Foraminiferan Reticulomyxa filosa.</title>
        <authorList>
            <person name="Glockner G."/>
            <person name="Hulsmann N."/>
            <person name="Schleicher M."/>
            <person name="Noegel A.A."/>
            <person name="Eichinger L."/>
            <person name="Gallinger C."/>
            <person name="Pawlowski J."/>
            <person name="Sierra R."/>
            <person name="Euteneuer U."/>
            <person name="Pillet L."/>
            <person name="Moustafa A."/>
            <person name="Platzer M."/>
            <person name="Groth M."/>
            <person name="Szafranski K."/>
            <person name="Schliwa M."/>
        </authorList>
    </citation>
    <scope>NUCLEOTIDE SEQUENCE [LARGE SCALE GENOMIC DNA]</scope>
</reference>
<dbReference type="PANTHER" id="PTHR45628">
    <property type="entry name" value="VOLTAGE-DEPENDENT CALCIUM CHANNEL TYPE A SUBUNIT ALPHA-1"/>
    <property type="match status" value="1"/>
</dbReference>
<feature type="non-terminal residue" evidence="16">
    <location>
        <position position="1"/>
    </location>
</feature>
<accession>X6M0K5</accession>
<dbReference type="GO" id="GO:0098703">
    <property type="term" value="P:calcium ion import across plasma membrane"/>
    <property type="evidence" value="ECO:0007669"/>
    <property type="project" value="TreeGrafter"/>
</dbReference>
<evidence type="ECO:0000256" key="12">
    <source>
        <dbReference type="ARBA" id="ARBA00023303"/>
    </source>
</evidence>
<keyword evidence="8 14" id="KW-1133">Transmembrane helix</keyword>
<keyword evidence="11" id="KW-0325">Glycoprotein</keyword>
<evidence type="ECO:0000256" key="2">
    <source>
        <dbReference type="ARBA" id="ARBA00022448"/>
    </source>
</evidence>
<keyword evidence="12" id="KW-0407">Ion channel</keyword>
<evidence type="ECO:0000256" key="8">
    <source>
        <dbReference type="ARBA" id="ARBA00022989"/>
    </source>
</evidence>
<dbReference type="SUPFAM" id="SSF81324">
    <property type="entry name" value="Voltage-gated potassium channels"/>
    <property type="match status" value="1"/>
</dbReference>
<name>X6M0K5_RETFI</name>
<dbReference type="Gene3D" id="1.20.120.350">
    <property type="entry name" value="Voltage-gated potassium channels. Chain C"/>
    <property type="match status" value="2"/>
</dbReference>
<keyword evidence="17" id="KW-1185">Reference proteome</keyword>
<comment type="caution">
    <text evidence="16">The sequence shown here is derived from an EMBL/GenBank/DDBJ whole genome shotgun (WGS) entry which is preliminary data.</text>
</comment>
<evidence type="ECO:0000256" key="13">
    <source>
        <dbReference type="SAM" id="MobiDB-lite"/>
    </source>
</evidence>
<dbReference type="AlphaFoldDB" id="X6M0K5"/>
<evidence type="ECO:0000313" key="17">
    <source>
        <dbReference type="Proteomes" id="UP000023152"/>
    </source>
</evidence>
<dbReference type="PANTHER" id="PTHR45628:SF7">
    <property type="entry name" value="VOLTAGE-DEPENDENT CALCIUM CHANNEL TYPE A SUBUNIT ALPHA-1"/>
    <property type="match status" value="1"/>
</dbReference>
<protein>
    <recommendedName>
        <fullName evidence="15">Ion transport domain-containing protein</fullName>
    </recommendedName>
</protein>
<evidence type="ECO:0000256" key="11">
    <source>
        <dbReference type="ARBA" id="ARBA00023180"/>
    </source>
</evidence>
<keyword evidence="4" id="KW-0107">Calcium channel</keyword>
<proteinExistence type="predicted"/>
<keyword evidence="6" id="KW-0106">Calcium</keyword>
<dbReference type="OrthoDB" id="431720at2759"/>
<comment type="subcellular location">
    <subcellularLocation>
        <location evidence="1">Membrane</location>
        <topology evidence="1">Multi-pass membrane protein</topology>
    </subcellularLocation>
</comment>
<feature type="transmembrane region" description="Helical" evidence="14">
    <location>
        <begin position="203"/>
        <end position="224"/>
    </location>
</feature>
<dbReference type="Gene3D" id="1.10.287.70">
    <property type="match status" value="1"/>
</dbReference>
<dbReference type="GO" id="GO:0008331">
    <property type="term" value="F:high voltage-gated calcium channel activity"/>
    <property type="evidence" value="ECO:0007669"/>
    <property type="project" value="TreeGrafter"/>
</dbReference>
<evidence type="ECO:0000256" key="7">
    <source>
        <dbReference type="ARBA" id="ARBA00022882"/>
    </source>
</evidence>
<sequence length="355" mass="40384">DDIQLMLDDLIRQGRKLWLKYPNDRQKGRKELEVFVRDIRKKRTALQVEARYQARVEKLKNQKKITGVSLFIFGPTHPIRVFLHRLVSSEAFEWTMVVLIILNCLFLGLHSPHVKSSSSLGKALSALDKVFTSIFCFELVIKVIAFGFYESKPAARPQHDEHEEKVPENQPAANQQNAANAPDSNSQRCENAYLKSWWNRLDMLVVIVSVFGLIFPRVTFLRGLRAIRPIRVAIRVKQVKVVVKALIHSLGNVINGVIFTFVVLFIFAIIGAQLFSGRLGRCVAVGQPFALQDATLYPDKDSCKNANVMWVNAGFDFDNVFSALLATFKITNFAHWFEDLLCEHVLKKSSEGKKK</sequence>
<keyword evidence="9" id="KW-0406">Ion transport</keyword>
<keyword evidence="10 14" id="KW-0472">Membrane</keyword>